<dbReference type="PROSITE" id="PS50066">
    <property type="entry name" value="MADS_BOX_2"/>
    <property type="match status" value="1"/>
</dbReference>
<dbReference type="InterPro" id="IPR002100">
    <property type="entry name" value="TF_MADSbox"/>
</dbReference>
<dbReference type="Proteomes" id="UP000027120">
    <property type="component" value="Unassembled WGS sequence"/>
</dbReference>
<evidence type="ECO:0000256" key="4">
    <source>
        <dbReference type="ARBA" id="ARBA00023163"/>
    </source>
</evidence>
<dbReference type="PANTHER" id="PTHR11945">
    <property type="entry name" value="MADS BOX PROTEIN"/>
    <property type="match status" value="1"/>
</dbReference>
<dbReference type="SMR" id="A0A067GEJ3"/>
<dbReference type="GO" id="GO:0006357">
    <property type="term" value="P:regulation of transcription by RNA polymerase II"/>
    <property type="evidence" value="ECO:0000318"/>
    <property type="project" value="GO_Central"/>
</dbReference>
<dbReference type="GO" id="GO:0000981">
    <property type="term" value="F:DNA-binding transcription factor activity, RNA polymerase II-specific"/>
    <property type="evidence" value="ECO:0000318"/>
    <property type="project" value="GO_Central"/>
</dbReference>
<evidence type="ECO:0000313" key="7">
    <source>
        <dbReference type="EMBL" id="KDO78128.1"/>
    </source>
</evidence>
<evidence type="ECO:0000256" key="5">
    <source>
        <dbReference type="ARBA" id="ARBA00023242"/>
    </source>
</evidence>
<accession>A0A067GEJ3</accession>
<keyword evidence="8" id="KW-1185">Reference proteome</keyword>
<evidence type="ECO:0000259" key="6">
    <source>
        <dbReference type="PROSITE" id="PS50066"/>
    </source>
</evidence>
<feature type="non-terminal residue" evidence="7">
    <location>
        <position position="91"/>
    </location>
</feature>
<dbReference type="GO" id="GO:0046983">
    <property type="term" value="F:protein dimerization activity"/>
    <property type="evidence" value="ECO:0007669"/>
    <property type="project" value="InterPro"/>
</dbReference>
<evidence type="ECO:0000256" key="2">
    <source>
        <dbReference type="ARBA" id="ARBA00023015"/>
    </source>
</evidence>
<dbReference type="GO" id="GO:0005634">
    <property type="term" value="C:nucleus"/>
    <property type="evidence" value="ECO:0007669"/>
    <property type="project" value="UniProtKB-SubCell"/>
</dbReference>
<dbReference type="STRING" id="2711.A0A067GEJ3"/>
<comment type="subcellular location">
    <subcellularLocation>
        <location evidence="1">Nucleus</location>
    </subcellularLocation>
</comment>
<dbReference type="GO" id="GO:0000978">
    <property type="term" value="F:RNA polymerase II cis-regulatory region sequence-specific DNA binding"/>
    <property type="evidence" value="ECO:0000318"/>
    <property type="project" value="GO_Central"/>
</dbReference>
<sequence>MKRIENEDDRLITFSKRKSRTYNKASELVTLTGAEIGHPSIEAVANRFLGQTRRQMTTLLLVEAQRQKERGNFLKQMTKGKETQRWWETPV</sequence>
<gene>
    <name evidence="7" type="ORF">CISIN_1g038327mg</name>
</gene>
<name>A0A067GEJ3_CITSI</name>
<keyword evidence="5" id="KW-0539">Nucleus</keyword>
<evidence type="ECO:0000256" key="3">
    <source>
        <dbReference type="ARBA" id="ARBA00023125"/>
    </source>
</evidence>
<keyword evidence="3" id="KW-0238">DNA-binding</keyword>
<evidence type="ECO:0000256" key="1">
    <source>
        <dbReference type="ARBA" id="ARBA00004123"/>
    </source>
</evidence>
<dbReference type="Gene3D" id="3.40.1810.10">
    <property type="entry name" value="Transcription factor, MADS-box"/>
    <property type="match status" value="1"/>
</dbReference>
<dbReference type="AlphaFoldDB" id="A0A067GEJ3"/>
<dbReference type="SUPFAM" id="SSF55455">
    <property type="entry name" value="SRF-like"/>
    <property type="match status" value="1"/>
</dbReference>
<protein>
    <recommendedName>
        <fullName evidence="6">MADS-box domain-containing protein</fullName>
    </recommendedName>
</protein>
<keyword evidence="2" id="KW-0805">Transcription regulation</keyword>
<organism evidence="7 8">
    <name type="scientific">Citrus sinensis</name>
    <name type="common">Sweet orange</name>
    <name type="synonym">Citrus aurantium var. sinensis</name>
    <dbReference type="NCBI Taxonomy" id="2711"/>
    <lineage>
        <taxon>Eukaryota</taxon>
        <taxon>Viridiplantae</taxon>
        <taxon>Streptophyta</taxon>
        <taxon>Embryophyta</taxon>
        <taxon>Tracheophyta</taxon>
        <taxon>Spermatophyta</taxon>
        <taxon>Magnoliopsida</taxon>
        <taxon>eudicotyledons</taxon>
        <taxon>Gunneridae</taxon>
        <taxon>Pentapetalae</taxon>
        <taxon>rosids</taxon>
        <taxon>malvids</taxon>
        <taxon>Sapindales</taxon>
        <taxon>Rutaceae</taxon>
        <taxon>Aurantioideae</taxon>
        <taxon>Citrus</taxon>
    </lineage>
</organism>
<proteinExistence type="predicted"/>
<dbReference type="CDD" id="cd00120">
    <property type="entry name" value="MADS"/>
    <property type="match status" value="1"/>
</dbReference>
<feature type="domain" description="MADS-box" evidence="6">
    <location>
        <begin position="1"/>
        <end position="36"/>
    </location>
</feature>
<dbReference type="EMBL" id="KK784879">
    <property type="protein sequence ID" value="KDO78128.1"/>
    <property type="molecule type" value="Genomic_DNA"/>
</dbReference>
<reference evidence="7 8" key="1">
    <citation type="submission" date="2014-04" db="EMBL/GenBank/DDBJ databases">
        <authorList>
            <consortium name="International Citrus Genome Consortium"/>
            <person name="Gmitter F."/>
            <person name="Chen C."/>
            <person name="Farmerie W."/>
            <person name="Harkins T."/>
            <person name="Desany B."/>
            <person name="Mohiuddin M."/>
            <person name="Kodira C."/>
            <person name="Borodovsky M."/>
            <person name="Lomsadze A."/>
            <person name="Burns P."/>
            <person name="Jenkins J."/>
            <person name="Prochnik S."/>
            <person name="Shu S."/>
            <person name="Chapman J."/>
            <person name="Pitluck S."/>
            <person name="Schmutz J."/>
            <person name="Rokhsar D."/>
        </authorList>
    </citation>
    <scope>NUCLEOTIDE SEQUENCE</scope>
</reference>
<dbReference type="PANTHER" id="PTHR11945:SF725">
    <property type="entry name" value="AGAMOUS-LIKE 58-RELATED"/>
    <property type="match status" value="1"/>
</dbReference>
<evidence type="ECO:0000313" key="8">
    <source>
        <dbReference type="Proteomes" id="UP000027120"/>
    </source>
</evidence>
<dbReference type="Pfam" id="PF00319">
    <property type="entry name" value="SRF-TF"/>
    <property type="match status" value="1"/>
</dbReference>
<keyword evidence="4" id="KW-0804">Transcription</keyword>
<dbReference type="InterPro" id="IPR036879">
    <property type="entry name" value="TF_MADSbox_sf"/>
</dbReference>